<keyword evidence="3" id="KW-1185">Reference proteome</keyword>
<gene>
    <name evidence="2" type="ORF">RCL2_000531800</name>
    <name evidence="1" type="ORF">RclHR1_01950015</name>
</gene>
<reference evidence="2" key="2">
    <citation type="submission" date="2019-10" db="EMBL/GenBank/DDBJ databases">
        <title>Conservation and host-specific expression of non-tandemly repeated heterogenous ribosome RNA gene in arbuscular mycorrhizal fungi.</title>
        <authorList>
            <person name="Maeda T."/>
            <person name="Kobayashi Y."/>
            <person name="Nakagawa T."/>
            <person name="Ezawa T."/>
            <person name="Yamaguchi K."/>
            <person name="Bino T."/>
            <person name="Nishimoto Y."/>
            <person name="Shigenobu S."/>
            <person name="Kawaguchi M."/>
        </authorList>
    </citation>
    <scope>NUCLEOTIDE SEQUENCE</scope>
    <source>
        <strain evidence="2">HR1</strain>
    </source>
</reference>
<evidence type="ECO:0000313" key="1">
    <source>
        <dbReference type="EMBL" id="GBB92003.1"/>
    </source>
</evidence>
<evidence type="ECO:0000313" key="3">
    <source>
        <dbReference type="Proteomes" id="UP000247702"/>
    </source>
</evidence>
<accession>A0A2Z6QNU5</accession>
<comment type="caution">
    <text evidence="1">The sequence shown here is derived from an EMBL/GenBank/DDBJ whole genome shotgun (WGS) entry which is preliminary data.</text>
</comment>
<dbReference type="EMBL" id="BEXD01001057">
    <property type="protein sequence ID" value="GBB92003.1"/>
    <property type="molecule type" value="Genomic_DNA"/>
</dbReference>
<dbReference type="Proteomes" id="UP000247702">
    <property type="component" value="Unassembled WGS sequence"/>
</dbReference>
<dbReference type="AlphaFoldDB" id="A0A2Z6QNU5"/>
<proteinExistence type="predicted"/>
<evidence type="ECO:0000313" key="2">
    <source>
        <dbReference type="EMBL" id="GES77994.1"/>
    </source>
</evidence>
<name>A0A2Z6QNU5_9GLOM</name>
<protein>
    <submittedName>
        <fullName evidence="1">Uncharacterized protein</fullName>
    </submittedName>
</protein>
<organism evidence="1 3">
    <name type="scientific">Rhizophagus clarus</name>
    <dbReference type="NCBI Taxonomy" id="94130"/>
    <lineage>
        <taxon>Eukaryota</taxon>
        <taxon>Fungi</taxon>
        <taxon>Fungi incertae sedis</taxon>
        <taxon>Mucoromycota</taxon>
        <taxon>Glomeromycotina</taxon>
        <taxon>Glomeromycetes</taxon>
        <taxon>Glomerales</taxon>
        <taxon>Glomeraceae</taxon>
        <taxon>Rhizophagus</taxon>
    </lineage>
</organism>
<dbReference type="EMBL" id="BLAL01000034">
    <property type="protein sequence ID" value="GES77994.1"/>
    <property type="molecule type" value="Genomic_DNA"/>
</dbReference>
<reference evidence="1 3" key="1">
    <citation type="submission" date="2017-11" db="EMBL/GenBank/DDBJ databases">
        <title>The genome of Rhizophagus clarus HR1 reveals common genetic basis of auxotrophy among arbuscular mycorrhizal fungi.</title>
        <authorList>
            <person name="Kobayashi Y."/>
        </authorList>
    </citation>
    <scope>NUCLEOTIDE SEQUENCE [LARGE SCALE GENOMIC DNA]</scope>
    <source>
        <strain evidence="1 3">HR1</strain>
    </source>
</reference>
<dbReference type="Proteomes" id="UP000615446">
    <property type="component" value="Unassembled WGS sequence"/>
</dbReference>
<sequence>MKKGFLLSKSAPKIASTSSTTQVTPTSASESPPLDRFHDVILNFLSRETKKNPELFSSIIAPDPSAIHEFLYNHKDQVIPMEQLSQHISEYHCYHTIAQFFATIFNRFLLDDENQARILLDSEIRREWEAYANK</sequence>